<dbReference type="AlphaFoldDB" id="A0A4R4X3E1"/>
<dbReference type="PANTHER" id="PTHR43355">
    <property type="entry name" value="FLAVIN REDUCTASE (NADPH)"/>
    <property type="match status" value="1"/>
</dbReference>
<dbReference type="SUPFAM" id="SSF51735">
    <property type="entry name" value="NAD(P)-binding Rossmann-fold domains"/>
    <property type="match status" value="1"/>
</dbReference>
<dbReference type="InterPro" id="IPR051606">
    <property type="entry name" value="Polyketide_Oxido-like"/>
</dbReference>
<organism evidence="2 3">
    <name type="scientific">Nonomuraea diastatica</name>
    <dbReference type="NCBI Taxonomy" id="1848329"/>
    <lineage>
        <taxon>Bacteria</taxon>
        <taxon>Bacillati</taxon>
        <taxon>Actinomycetota</taxon>
        <taxon>Actinomycetes</taxon>
        <taxon>Streptosporangiales</taxon>
        <taxon>Streptosporangiaceae</taxon>
        <taxon>Nonomuraea</taxon>
    </lineage>
</organism>
<evidence type="ECO:0000313" key="3">
    <source>
        <dbReference type="Proteomes" id="UP000294543"/>
    </source>
</evidence>
<dbReference type="EMBL" id="SMKP01000009">
    <property type="protein sequence ID" value="TDD24786.1"/>
    <property type="molecule type" value="Genomic_DNA"/>
</dbReference>
<dbReference type="PANTHER" id="PTHR43355:SF2">
    <property type="entry name" value="FLAVIN REDUCTASE (NADPH)"/>
    <property type="match status" value="1"/>
</dbReference>
<comment type="caution">
    <text evidence="2">The sequence shown here is derived from an EMBL/GenBank/DDBJ whole genome shotgun (WGS) entry which is preliminary data.</text>
</comment>
<name>A0A4R4X3E1_9ACTN</name>
<dbReference type="InterPro" id="IPR016040">
    <property type="entry name" value="NAD(P)-bd_dom"/>
</dbReference>
<accession>A0A4R4X3E1</accession>
<evidence type="ECO:0000259" key="1">
    <source>
        <dbReference type="Pfam" id="PF13460"/>
    </source>
</evidence>
<dbReference type="InterPro" id="IPR036291">
    <property type="entry name" value="NAD(P)-bd_dom_sf"/>
</dbReference>
<reference evidence="2 3" key="1">
    <citation type="submission" date="2019-03" db="EMBL/GenBank/DDBJ databases">
        <title>Draft genome sequences of novel Actinobacteria.</title>
        <authorList>
            <person name="Sahin N."/>
            <person name="Ay H."/>
            <person name="Saygin H."/>
        </authorList>
    </citation>
    <scope>NUCLEOTIDE SEQUENCE [LARGE SCALE GENOMIC DNA]</scope>
    <source>
        <strain evidence="2 3">KC712</strain>
    </source>
</reference>
<protein>
    <recommendedName>
        <fullName evidence="1">NAD(P)-binding domain-containing protein</fullName>
    </recommendedName>
</protein>
<gene>
    <name evidence="2" type="ORF">E1294_04985</name>
</gene>
<keyword evidence="3" id="KW-1185">Reference proteome</keyword>
<dbReference type="Proteomes" id="UP000294543">
    <property type="component" value="Unassembled WGS sequence"/>
</dbReference>
<evidence type="ECO:0000313" key="2">
    <source>
        <dbReference type="EMBL" id="TDD24786.1"/>
    </source>
</evidence>
<dbReference type="GO" id="GO:0016646">
    <property type="term" value="F:oxidoreductase activity, acting on the CH-NH group of donors, NAD or NADP as acceptor"/>
    <property type="evidence" value="ECO:0007669"/>
    <property type="project" value="TreeGrafter"/>
</dbReference>
<proteinExistence type="predicted"/>
<dbReference type="Pfam" id="PF13460">
    <property type="entry name" value="NAD_binding_10"/>
    <property type="match status" value="1"/>
</dbReference>
<dbReference type="OrthoDB" id="9771302at2"/>
<feature type="domain" description="NAD(P)-binding" evidence="1">
    <location>
        <begin position="107"/>
        <end position="277"/>
    </location>
</feature>
<sequence length="289" mass="31283">MTASRGAIRVGDARAASAGPRRCRRTVLDLAEGRSCWSIPRCCVPGSPRRETSSEHRPGCLDGAVLPEAPDQVRPVAAGPLQHQDQANLLLLRPRTAHHRRLRHRHALVRRGKVPASWGQRVRVVIGEMSDTDAIDAAVAGVDAGVSALGPMLDRKATGLPLVAGTGHIIDAMKRHGVRRYIGHATPAILDPREKPTPVTRLTGLSRFSLPRAYQEMAGMTSQIMNAGLEWTIVRFIAPKNTPKQERVRVGFFGTDKLGFAVSRADIAAFTAAQVEDKTYIGRAPAISN</sequence>
<dbReference type="Gene3D" id="3.40.50.720">
    <property type="entry name" value="NAD(P)-binding Rossmann-like Domain"/>
    <property type="match status" value="1"/>
</dbReference>